<dbReference type="Pfam" id="PF03098">
    <property type="entry name" value="An_peroxidase"/>
    <property type="match status" value="1"/>
</dbReference>
<dbReference type="Gene3D" id="1.10.640.10">
    <property type="entry name" value="Haem peroxidase domain superfamily, animal type"/>
    <property type="match status" value="1"/>
</dbReference>
<dbReference type="GO" id="GO:0006979">
    <property type="term" value="P:response to oxidative stress"/>
    <property type="evidence" value="ECO:0007669"/>
    <property type="project" value="InterPro"/>
</dbReference>
<name>A0A840NE53_9PSEU</name>
<dbReference type="GO" id="GO:0004601">
    <property type="term" value="F:peroxidase activity"/>
    <property type="evidence" value="ECO:0007669"/>
    <property type="project" value="InterPro"/>
</dbReference>
<evidence type="ECO:0000313" key="4">
    <source>
        <dbReference type="EMBL" id="MBB5068385.1"/>
    </source>
</evidence>
<accession>A0A840NE53</accession>
<evidence type="ECO:0000256" key="2">
    <source>
        <dbReference type="ARBA" id="ARBA00022525"/>
    </source>
</evidence>
<evidence type="ECO:0000256" key="3">
    <source>
        <dbReference type="ARBA" id="ARBA00023180"/>
    </source>
</evidence>
<dbReference type="GO" id="GO:0020037">
    <property type="term" value="F:heme binding"/>
    <property type="evidence" value="ECO:0007669"/>
    <property type="project" value="InterPro"/>
</dbReference>
<keyword evidence="5" id="KW-1185">Reference proteome</keyword>
<gene>
    <name evidence="4" type="ORF">BJ969_001473</name>
</gene>
<keyword evidence="2" id="KW-0964">Secreted</keyword>
<dbReference type="PANTHER" id="PTHR11475:SF4">
    <property type="entry name" value="CHORION PEROXIDASE"/>
    <property type="match status" value="1"/>
</dbReference>
<comment type="subcellular location">
    <subcellularLocation>
        <location evidence="1">Secreted</location>
    </subcellularLocation>
</comment>
<dbReference type="GO" id="GO:0005576">
    <property type="term" value="C:extracellular region"/>
    <property type="evidence" value="ECO:0007669"/>
    <property type="project" value="UniProtKB-SubCell"/>
</dbReference>
<protein>
    <submittedName>
        <fullName evidence="4">8-oxo-dGTP pyrophosphatase MutT (NUDIX family)</fullName>
    </submittedName>
</protein>
<sequence>MAEEFGLPGGKVDGGETLDEQQSTVLDSGFTYFGQFVDHNVTFDPTSMLGQEVDPNALRSFRPPRLDLDHLYGGGPVVNEYLYDPESSGTKLALDPGGHDFARTKEDIALIGDPRNDENLLLAQLHLAFIKFHNRVVDDLRSGQITDVFGTGFPAQPAPPPDDVAGARLEDLLDLGDYYGDLLRKAQQITRWHYQWILHHEFLPLVVGEQLIEDIDENGLRFYDVERPFIPVEFAVAAYRFGHSTIRSRYRVNEHFVADLFPLDPEAAEEPRTDLRGGPVRPEHAVDWRYFFQLDPEIKAARAKRLEAKLNRRLLDLPVKAVPGAVAGALPSQLGSLVVRNLLRSETQQLPSGQDVARKIGEIPLTDEELDSEGPIYLWYYVLKEAEVLHAGRQLGPVGGRIVAETLIGMLQSDPASYLSVFPRWEPTVGGVGQEFGIADFLTYAGVVPKR</sequence>
<dbReference type="InterPro" id="IPR019791">
    <property type="entry name" value="Haem_peroxidase_animal"/>
</dbReference>
<dbReference type="EMBL" id="JACHIV010000001">
    <property type="protein sequence ID" value="MBB5068385.1"/>
    <property type="molecule type" value="Genomic_DNA"/>
</dbReference>
<comment type="caution">
    <text evidence="4">The sequence shown here is derived from an EMBL/GenBank/DDBJ whole genome shotgun (WGS) entry which is preliminary data.</text>
</comment>
<evidence type="ECO:0000256" key="1">
    <source>
        <dbReference type="ARBA" id="ARBA00004613"/>
    </source>
</evidence>
<proteinExistence type="predicted"/>
<reference evidence="4 5" key="1">
    <citation type="submission" date="2020-08" db="EMBL/GenBank/DDBJ databases">
        <title>Sequencing the genomes of 1000 actinobacteria strains.</title>
        <authorList>
            <person name="Klenk H.-P."/>
        </authorList>
    </citation>
    <scope>NUCLEOTIDE SEQUENCE [LARGE SCALE GENOMIC DNA]</scope>
    <source>
        <strain evidence="4 5">DSM 45582</strain>
    </source>
</reference>
<evidence type="ECO:0000313" key="5">
    <source>
        <dbReference type="Proteomes" id="UP000580474"/>
    </source>
</evidence>
<dbReference type="InterPro" id="IPR010255">
    <property type="entry name" value="Haem_peroxidase_sf"/>
</dbReference>
<dbReference type="InterPro" id="IPR037120">
    <property type="entry name" value="Haem_peroxidase_sf_animal"/>
</dbReference>
<dbReference type="AlphaFoldDB" id="A0A840NE53"/>
<dbReference type="Proteomes" id="UP000580474">
    <property type="component" value="Unassembled WGS sequence"/>
</dbReference>
<keyword evidence="3" id="KW-0325">Glycoprotein</keyword>
<organism evidence="4 5">
    <name type="scientific">Saccharopolyspora gloriosae</name>
    <dbReference type="NCBI Taxonomy" id="455344"/>
    <lineage>
        <taxon>Bacteria</taxon>
        <taxon>Bacillati</taxon>
        <taxon>Actinomycetota</taxon>
        <taxon>Actinomycetes</taxon>
        <taxon>Pseudonocardiales</taxon>
        <taxon>Pseudonocardiaceae</taxon>
        <taxon>Saccharopolyspora</taxon>
    </lineage>
</organism>
<dbReference type="SUPFAM" id="SSF48113">
    <property type="entry name" value="Heme-dependent peroxidases"/>
    <property type="match status" value="1"/>
</dbReference>
<dbReference type="RefSeq" id="WP_221315735.1">
    <property type="nucleotide sequence ID" value="NZ_JACHIV010000001.1"/>
</dbReference>
<dbReference type="PANTHER" id="PTHR11475">
    <property type="entry name" value="OXIDASE/PEROXIDASE"/>
    <property type="match status" value="1"/>
</dbReference>